<evidence type="ECO:0000313" key="1">
    <source>
        <dbReference type="EMBL" id="CAI2186931.1"/>
    </source>
</evidence>
<dbReference type="EMBL" id="CAMKVN010004372">
    <property type="protein sequence ID" value="CAI2186931.1"/>
    <property type="molecule type" value="Genomic_DNA"/>
</dbReference>
<accession>A0A9W4T1E8</accession>
<dbReference type="AlphaFoldDB" id="A0A9W4T1E8"/>
<evidence type="ECO:0000313" key="2">
    <source>
        <dbReference type="Proteomes" id="UP001153678"/>
    </source>
</evidence>
<gene>
    <name evidence="1" type="ORF">FWILDA_LOCUS12823</name>
</gene>
<organism evidence="1 2">
    <name type="scientific">Funneliformis geosporum</name>
    <dbReference type="NCBI Taxonomy" id="1117311"/>
    <lineage>
        <taxon>Eukaryota</taxon>
        <taxon>Fungi</taxon>
        <taxon>Fungi incertae sedis</taxon>
        <taxon>Mucoromycota</taxon>
        <taxon>Glomeromycotina</taxon>
        <taxon>Glomeromycetes</taxon>
        <taxon>Glomerales</taxon>
        <taxon>Glomeraceae</taxon>
        <taxon>Funneliformis</taxon>
    </lineage>
</organism>
<comment type="caution">
    <text evidence="1">The sequence shown here is derived from an EMBL/GenBank/DDBJ whole genome shotgun (WGS) entry which is preliminary data.</text>
</comment>
<name>A0A9W4T1E8_9GLOM</name>
<reference evidence="1" key="1">
    <citation type="submission" date="2022-08" db="EMBL/GenBank/DDBJ databases">
        <authorList>
            <person name="Kallberg Y."/>
            <person name="Tangrot J."/>
            <person name="Rosling A."/>
        </authorList>
    </citation>
    <scope>NUCLEOTIDE SEQUENCE</scope>
    <source>
        <strain evidence="1">Wild A</strain>
    </source>
</reference>
<proteinExistence type="predicted"/>
<dbReference type="Proteomes" id="UP001153678">
    <property type="component" value="Unassembled WGS sequence"/>
</dbReference>
<sequence length="59" mass="6565">MTFPTRPKTIISSGLLTYKTLIVNPKGNNSIEEHTAHDAREEDGIDSRMFQECIQGGCI</sequence>
<keyword evidence="2" id="KW-1185">Reference proteome</keyword>
<protein>
    <submittedName>
        <fullName evidence="1">7030_t:CDS:1</fullName>
    </submittedName>
</protein>